<evidence type="ECO:0000313" key="2">
    <source>
        <dbReference type="Proteomes" id="UP000622552"/>
    </source>
</evidence>
<protein>
    <submittedName>
        <fullName evidence="1">Uncharacterized protein</fullName>
    </submittedName>
</protein>
<dbReference type="Proteomes" id="UP000622552">
    <property type="component" value="Unassembled WGS sequence"/>
</dbReference>
<dbReference type="EMBL" id="JADOUF010000001">
    <property type="protein sequence ID" value="MBG6134435.1"/>
    <property type="molecule type" value="Genomic_DNA"/>
</dbReference>
<dbReference type="Pfam" id="PF13814">
    <property type="entry name" value="Replic_Relax"/>
    <property type="match status" value="1"/>
</dbReference>
<dbReference type="RefSeq" id="WP_197001677.1">
    <property type="nucleotide sequence ID" value="NZ_BONS01000028.1"/>
</dbReference>
<dbReference type="InterPro" id="IPR025855">
    <property type="entry name" value="Replic_Relax"/>
</dbReference>
<organism evidence="1 2">
    <name type="scientific">Longispora fulva</name>
    <dbReference type="NCBI Taxonomy" id="619741"/>
    <lineage>
        <taxon>Bacteria</taxon>
        <taxon>Bacillati</taxon>
        <taxon>Actinomycetota</taxon>
        <taxon>Actinomycetes</taxon>
        <taxon>Micromonosporales</taxon>
        <taxon>Micromonosporaceae</taxon>
        <taxon>Longispora</taxon>
    </lineage>
</organism>
<accession>A0A8J7G7F5</accession>
<dbReference type="InterPro" id="IPR036388">
    <property type="entry name" value="WH-like_DNA-bd_sf"/>
</dbReference>
<sequence length="551" mass="61254">MPAAARRPADRGFKMRLRSSVGNPLMAILALLHTHRVANTDQIARAMRAPQTTTRTRLRRLREHGLVVVNRLGVQAGSTPQVWWLTEAGAREVAGTAAGVVKHRSDSSLLHSQAITELWVTLTENAEHAGLRVVDWKTDHAGWQTWTSPQHVRSQLTPDATVVVDLPDGRRSAFLVEVDLGTMTQAVLRAKVERYLHFAQDAGWRGQLPHCPALLLLTTTSLRAETFVDKTAKLLDPIRRRGGWGRDEAEMFRQLNFDPPRPITPSAAACGLVRTPADAVGEQVWLQGAAAAPVTLLELLGPLAAEQAEFDAVEEVEGPPRRRRRHRRLLLAAVDHVTAGRDDDAARMLRYMTADPLDLATDDPDRADLLIALGRSLQDRRAVHDVDTEPILEGLAAEYRRLWQRQARILIRATAHLRAADPALIGLASRLAAGRLADDAMFQPLASPPGRTREQIQTTLLDDYRATRDQVIADRLTLLSRRERRHADPAGWAGEHDAEHLQVCAGCALIWPCARAERTCDYCGGTFLPWTRRHEAVTLQRHLDAIRARLD</sequence>
<dbReference type="AlphaFoldDB" id="A0A8J7G7F5"/>
<evidence type="ECO:0000313" key="1">
    <source>
        <dbReference type="EMBL" id="MBG6134435.1"/>
    </source>
</evidence>
<comment type="caution">
    <text evidence="1">The sequence shown here is derived from an EMBL/GenBank/DDBJ whole genome shotgun (WGS) entry which is preliminary data.</text>
</comment>
<keyword evidence="2" id="KW-1185">Reference proteome</keyword>
<proteinExistence type="predicted"/>
<gene>
    <name evidence="1" type="ORF">IW245_000629</name>
</gene>
<reference evidence="1" key="1">
    <citation type="submission" date="2020-11" db="EMBL/GenBank/DDBJ databases">
        <title>Sequencing the genomes of 1000 actinobacteria strains.</title>
        <authorList>
            <person name="Klenk H.-P."/>
        </authorList>
    </citation>
    <scope>NUCLEOTIDE SEQUENCE</scope>
    <source>
        <strain evidence="1">DSM 45356</strain>
    </source>
</reference>
<dbReference type="SUPFAM" id="SSF46785">
    <property type="entry name" value="Winged helix' DNA-binding domain"/>
    <property type="match status" value="1"/>
</dbReference>
<dbReference type="Gene3D" id="1.10.10.10">
    <property type="entry name" value="Winged helix-like DNA-binding domain superfamily/Winged helix DNA-binding domain"/>
    <property type="match status" value="1"/>
</dbReference>
<name>A0A8J7G7F5_9ACTN</name>
<dbReference type="InterPro" id="IPR036390">
    <property type="entry name" value="WH_DNA-bd_sf"/>
</dbReference>